<dbReference type="AlphaFoldDB" id="A0A9Q9AZQ8"/>
<proteinExistence type="predicted"/>
<dbReference type="EMBL" id="CP099428">
    <property type="protein sequence ID" value="USW58354.1"/>
    <property type="molecule type" value="Genomic_DNA"/>
</dbReference>
<accession>A0A9Q9AZQ8</accession>
<gene>
    <name evidence="2" type="ORF">Slin15195_G116730</name>
</gene>
<name>A0A9Q9AZQ8_9PEZI</name>
<evidence type="ECO:0000256" key="1">
    <source>
        <dbReference type="SAM" id="MobiDB-lite"/>
    </source>
</evidence>
<keyword evidence="3" id="KW-1185">Reference proteome</keyword>
<feature type="region of interest" description="Disordered" evidence="1">
    <location>
        <begin position="38"/>
        <end position="77"/>
    </location>
</feature>
<dbReference type="Proteomes" id="UP001056384">
    <property type="component" value="Chromosome 11"/>
</dbReference>
<organism evidence="2 3">
    <name type="scientific">Septoria linicola</name>
    <dbReference type="NCBI Taxonomy" id="215465"/>
    <lineage>
        <taxon>Eukaryota</taxon>
        <taxon>Fungi</taxon>
        <taxon>Dikarya</taxon>
        <taxon>Ascomycota</taxon>
        <taxon>Pezizomycotina</taxon>
        <taxon>Dothideomycetes</taxon>
        <taxon>Dothideomycetidae</taxon>
        <taxon>Mycosphaerellales</taxon>
        <taxon>Mycosphaerellaceae</taxon>
        <taxon>Septoria</taxon>
    </lineage>
</organism>
<evidence type="ECO:0000313" key="2">
    <source>
        <dbReference type="EMBL" id="USW58354.1"/>
    </source>
</evidence>
<reference evidence="2" key="1">
    <citation type="submission" date="2022-06" db="EMBL/GenBank/DDBJ databases">
        <title>Complete genome sequences of two strains of the flax pathogen Septoria linicola.</title>
        <authorList>
            <person name="Lapalu N."/>
            <person name="Simon A."/>
            <person name="Demenou B."/>
            <person name="Paumier D."/>
            <person name="Guillot M.-P."/>
            <person name="Gout L."/>
            <person name="Valade R."/>
        </authorList>
    </citation>
    <scope>NUCLEOTIDE SEQUENCE</scope>
    <source>
        <strain evidence="2">SE15195</strain>
    </source>
</reference>
<protein>
    <submittedName>
        <fullName evidence="2">Uncharacterized protein</fullName>
    </submittedName>
</protein>
<evidence type="ECO:0000313" key="3">
    <source>
        <dbReference type="Proteomes" id="UP001056384"/>
    </source>
</evidence>
<sequence>MSLKARPRLMSDAEVQAAMMKDLTSLRADLAVDESQRTLPRTHDQGRLSLPCSLPGSPRRMPRTESTGSFESDGDTIVPESYDIDKRIDDMTATIHQYRLLAVDRAQSIRSLVYLTEKQFLGQAQPRLQCQNGRIQRFVPQRPDSSRSLDRRYGTAPKLSTIAEETPEKTVGHESLGCKAAYATGNTMMTLNLDTFLEAVPLRKLEAVVRARRARLSAVVFVPKPSKIPRWRKRG</sequence>